<organism evidence="11 12">
    <name type="scientific">Gimesia chilikensis</name>
    <dbReference type="NCBI Taxonomy" id="2605989"/>
    <lineage>
        <taxon>Bacteria</taxon>
        <taxon>Pseudomonadati</taxon>
        <taxon>Planctomycetota</taxon>
        <taxon>Planctomycetia</taxon>
        <taxon>Planctomycetales</taxon>
        <taxon>Planctomycetaceae</taxon>
        <taxon>Gimesia</taxon>
    </lineage>
</organism>
<keyword evidence="7" id="KW-0119">Carbohydrate metabolism</keyword>
<sequence length="501" mass="56769">MGNLRFLIAPTQVPEDWSDLHRAYLNAVDGRVFPTRIEVDGNVLTFRRQTSQSCKLNIVWHVTDFGRPIVRTASLAEREEPYVLSLELARGKISTLKDQLSNWQIAGLVIPQALIKLHDEAFHAFSQAAVIQDQLERCSELADLALQKAHAAAEMLVQLYARQRLTILHQRAQSLKLPVSLGCNLGTLIPDSSERAQICQAFDAVNVDLVNWKNIELYEGEQNWDQCDQQVDWCEKNNLLIRGGCLLDFAPEGLPDWLESWKLDMVNFQSIVSHFIETAITRYTGSIRNWTLVSAMNTGGVFGLNEETRLTLTARAIEVAKQTDDSIQCFIRVEQPWGDYLSKGQHQLSPMQFVDAIDRLGVGLSGIDLELSIGYFPNGSHHHDMLDMSKLIDKWSMLNLPLHLTLAFPSDDTVVNERDKSISRVQASQWKTGWSEAAQAEWLELYLPLLLAKPAVTGVYWSQFRDQDACRFPHSGLVNQDGKAKPALDTVTKYHRQYWRA</sequence>
<dbReference type="GO" id="GO:0045493">
    <property type="term" value="P:xylan catabolic process"/>
    <property type="evidence" value="ECO:0007669"/>
    <property type="project" value="UniProtKB-KW"/>
</dbReference>
<protein>
    <recommendedName>
        <fullName evidence="3">endo-1,4-beta-xylanase</fullName>
        <ecNumber evidence="3">3.2.1.8</ecNumber>
    </recommendedName>
</protein>
<proteinExistence type="inferred from homology"/>
<keyword evidence="5" id="KW-0732">Signal</keyword>
<feature type="domain" description="GH10" evidence="10">
    <location>
        <begin position="209"/>
        <end position="293"/>
    </location>
</feature>
<evidence type="ECO:0000256" key="9">
    <source>
        <dbReference type="ARBA" id="ARBA00023326"/>
    </source>
</evidence>
<dbReference type="AlphaFoldDB" id="A0A517PHL5"/>
<evidence type="ECO:0000256" key="8">
    <source>
        <dbReference type="ARBA" id="ARBA00023295"/>
    </source>
</evidence>
<evidence type="ECO:0000313" key="11">
    <source>
        <dbReference type="EMBL" id="QDT18873.1"/>
    </source>
</evidence>
<dbReference type="OrthoDB" id="290971at2"/>
<comment type="similarity">
    <text evidence="2">Belongs to the glycosyl hydrolase 10 (cellulase F) family.</text>
</comment>
<dbReference type="InterPro" id="IPR001000">
    <property type="entry name" value="GH10_dom"/>
</dbReference>
<keyword evidence="9" id="KW-0624">Polysaccharide degradation</keyword>
<dbReference type="PANTHER" id="PTHR31490:SF88">
    <property type="entry name" value="BETA-XYLANASE"/>
    <property type="match status" value="1"/>
</dbReference>
<keyword evidence="8" id="KW-0326">Glycosidase</keyword>
<keyword evidence="6 11" id="KW-0378">Hydrolase</keyword>
<name>A0A517PHL5_9PLAN</name>
<dbReference type="InterPro" id="IPR044846">
    <property type="entry name" value="GH10"/>
</dbReference>
<dbReference type="InterPro" id="IPR017853">
    <property type="entry name" value="GH"/>
</dbReference>
<dbReference type="RefSeq" id="WP_145180730.1">
    <property type="nucleotide sequence ID" value="NZ_CP036266.1"/>
</dbReference>
<evidence type="ECO:0000256" key="1">
    <source>
        <dbReference type="ARBA" id="ARBA00000681"/>
    </source>
</evidence>
<evidence type="ECO:0000256" key="3">
    <source>
        <dbReference type="ARBA" id="ARBA00012590"/>
    </source>
</evidence>
<evidence type="ECO:0000256" key="7">
    <source>
        <dbReference type="ARBA" id="ARBA00023277"/>
    </source>
</evidence>
<dbReference type="Pfam" id="PF00331">
    <property type="entry name" value="Glyco_hydro_10"/>
    <property type="match status" value="1"/>
</dbReference>
<reference evidence="11 12" key="1">
    <citation type="submission" date="2019-02" db="EMBL/GenBank/DDBJ databases">
        <title>Deep-cultivation of Planctomycetes and their phenomic and genomic characterization uncovers novel biology.</title>
        <authorList>
            <person name="Wiegand S."/>
            <person name="Jogler M."/>
            <person name="Boedeker C."/>
            <person name="Pinto D."/>
            <person name="Vollmers J."/>
            <person name="Rivas-Marin E."/>
            <person name="Kohn T."/>
            <person name="Peeters S.H."/>
            <person name="Heuer A."/>
            <person name="Rast P."/>
            <person name="Oberbeckmann S."/>
            <person name="Bunk B."/>
            <person name="Jeske O."/>
            <person name="Meyerdierks A."/>
            <person name="Storesund J.E."/>
            <person name="Kallscheuer N."/>
            <person name="Luecker S."/>
            <person name="Lage O.M."/>
            <person name="Pohl T."/>
            <person name="Merkel B.J."/>
            <person name="Hornburger P."/>
            <person name="Mueller R.-W."/>
            <person name="Bruemmer F."/>
            <person name="Labrenz M."/>
            <person name="Spormann A.M."/>
            <person name="Op den Camp H."/>
            <person name="Overmann J."/>
            <person name="Amann R."/>
            <person name="Jetten M.S.M."/>
            <person name="Mascher T."/>
            <person name="Medema M.H."/>
            <person name="Devos D.P."/>
            <person name="Kaster A.-K."/>
            <person name="Ovreas L."/>
            <person name="Rohde M."/>
            <person name="Galperin M.Y."/>
            <person name="Jogler C."/>
        </authorList>
    </citation>
    <scope>NUCLEOTIDE SEQUENCE [LARGE SCALE GENOMIC DNA]</scope>
    <source>
        <strain evidence="11 12">HG66A1</strain>
    </source>
</reference>
<dbReference type="EMBL" id="CP036266">
    <property type="protein sequence ID" value="QDT18873.1"/>
    <property type="molecule type" value="Genomic_DNA"/>
</dbReference>
<evidence type="ECO:0000256" key="4">
    <source>
        <dbReference type="ARBA" id="ARBA00022651"/>
    </source>
</evidence>
<dbReference type="EC" id="3.2.1.8" evidence="3"/>
<gene>
    <name evidence="11" type="ORF">HG66A1_06360</name>
</gene>
<dbReference type="SUPFAM" id="SSF51445">
    <property type="entry name" value="(Trans)glycosidases"/>
    <property type="match status" value="1"/>
</dbReference>
<dbReference type="PANTHER" id="PTHR31490">
    <property type="entry name" value="GLYCOSYL HYDROLASE"/>
    <property type="match status" value="1"/>
</dbReference>
<keyword evidence="12" id="KW-1185">Reference proteome</keyword>
<evidence type="ECO:0000256" key="6">
    <source>
        <dbReference type="ARBA" id="ARBA00022801"/>
    </source>
</evidence>
<keyword evidence="4" id="KW-0858">Xylan degradation</keyword>
<dbReference type="Gene3D" id="3.20.20.80">
    <property type="entry name" value="Glycosidases"/>
    <property type="match status" value="1"/>
</dbReference>
<evidence type="ECO:0000256" key="5">
    <source>
        <dbReference type="ARBA" id="ARBA00022729"/>
    </source>
</evidence>
<evidence type="ECO:0000313" key="12">
    <source>
        <dbReference type="Proteomes" id="UP000320421"/>
    </source>
</evidence>
<evidence type="ECO:0000256" key="2">
    <source>
        <dbReference type="ARBA" id="ARBA00007495"/>
    </source>
</evidence>
<dbReference type="GO" id="GO:0031176">
    <property type="term" value="F:endo-1,4-beta-xylanase activity"/>
    <property type="evidence" value="ECO:0007669"/>
    <property type="project" value="UniProtKB-EC"/>
</dbReference>
<evidence type="ECO:0000259" key="10">
    <source>
        <dbReference type="Pfam" id="PF00331"/>
    </source>
</evidence>
<accession>A0A517PHL5</accession>
<dbReference type="Proteomes" id="UP000320421">
    <property type="component" value="Chromosome"/>
</dbReference>
<comment type="catalytic activity">
    <reaction evidence="1">
        <text>Endohydrolysis of (1-&gt;4)-beta-D-xylosidic linkages in xylans.</text>
        <dbReference type="EC" id="3.2.1.8"/>
    </reaction>
</comment>